<dbReference type="STRING" id="139420.A0A371CHT8"/>
<proteinExistence type="predicted"/>
<keyword evidence="2" id="KW-1185">Reference proteome</keyword>
<protein>
    <submittedName>
        <fullName evidence="1">Uncharacterized protein</fullName>
    </submittedName>
</protein>
<dbReference type="Proteomes" id="UP000256964">
    <property type="component" value="Unassembled WGS sequence"/>
</dbReference>
<dbReference type="EMBL" id="KZ857637">
    <property type="protein sequence ID" value="RDX39830.1"/>
    <property type="molecule type" value="Genomic_DNA"/>
</dbReference>
<dbReference type="AlphaFoldDB" id="A0A371CHT8"/>
<dbReference type="OrthoDB" id="2749545at2759"/>
<name>A0A371CHT8_9APHY</name>
<sequence length="189" mass="21128">MAPYSTKEAEQKGELRASMDSALAAKTGDPSARMGWTAAKFRNRIFVRYWIELLGWPPHIPFKNPGKAAMADIRELQTLLDAGELRFVDVPAAERTAGNVSIARACPAVLFAPPLPDYGRRNVGRRAARGFDTHGNVRPRRYERNGPKSMKLVEGVVDSAEPYTEDGLPQMFKDRVHMVYKDGSWWPVA</sequence>
<accession>A0A371CHT8</accession>
<gene>
    <name evidence="1" type="ORF">OH76DRAFT_1562307</name>
</gene>
<evidence type="ECO:0000313" key="1">
    <source>
        <dbReference type="EMBL" id="RDX39830.1"/>
    </source>
</evidence>
<organism evidence="1 2">
    <name type="scientific">Lentinus brumalis</name>
    <dbReference type="NCBI Taxonomy" id="2498619"/>
    <lineage>
        <taxon>Eukaryota</taxon>
        <taxon>Fungi</taxon>
        <taxon>Dikarya</taxon>
        <taxon>Basidiomycota</taxon>
        <taxon>Agaricomycotina</taxon>
        <taxon>Agaricomycetes</taxon>
        <taxon>Polyporales</taxon>
        <taxon>Polyporaceae</taxon>
        <taxon>Lentinus</taxon>
    </lineage>
</organism>
<evidence type="ECO:0000313" key="2">
    <source>
        <dbReference type="Proteomes" id="UP000256964"/>
    </source>
</evidence>
<reference evidence="1 2" key="1">
    <citation type="journal article" date="2018" name="Biotechnol. Biofuels">
        <title>Integrative visual omics of the white-rot fungus Polyporus brumalis exposes the biotechnological potential of its oxidative enzymes for delignifying raw plant biomass.</title>
        <authorList>
            <person name="Miyauchi S."/>
            <person name="Rancon A."/>
            <person name="Drula E."/>
            <person name="Hage H."/>
            <person name="Chaduli D."/>
            <person name="Favel A."/>
            <person name="Grisel S."/>
            <person name="Henrissat B."/>
            <person name="Herpoel-Gimbert I."/>
            <person name="Ruiz-Duenas F.J."/>
            <person name="Chevret D."/>
            <person name="Hainaut M."/>
            <person name="Lin J."/>
            <person name="Wang M."/>
            <person name="Pangilinan J."/>
            <person name="Lipzen A."/>
            <person name="Lesage-Meessen L."/>
            <person name="Navarro D."/>
            <person name="Riley R."/>
            <person name="Grigoriev I.V."/>
            <person name="Zhou S."/>
            <person name="Raouche S."/>
            <person name="Rosso M.N."/>
        </authorList>
    </citation>
    <scope>NUCLEOTIDE SEQUENCE [LARGE SCALE GENOMIC DNA]</scope>
    <source>
        <strain evidence="1 2">BRFM 1820</strain>
    </source>
</reference>